<accession>A0A8J7UU72</accession>
<keyword evidence="1" id="KW-0732">Signal</keyword>
<sequence>MSYQWIAGSMAALLLIFAAGTVQAQFEQAPQQPEAATDVSDEELQVFVDASMKAQQIQTESQMEMIAIVEEEGLEVETYNEILQGMQMGQEPEELEVSSSDVAKFEKASEQIGEIEQEMEQELITAIEDEGMDLDRYQEIFTAIQADPELQQKMQQMIQEAQMQQGGQQQPGGF</sequence>
<evidence type="ECO:0000313" key="3">
    <source>
        <dbReference type="EMBL" id="MBP3192110.1"/>
    </source>
</evidence>
<dbReference type="EMBL" id="JAFIDN010000003">
    <property type="protein sequence ID" value="MBP3192110.1"/>
    <property type="molecule type" value="Genomic_DNA"/>
</dbReference>
<feature type="signal peptide" evidence="1">
    <location>
        <begin position="1"/>
        <end position="24"/>
    </location>
</feature>
<feature type="domain" description="DUF4168" evidence="2">
    <location>
        <begin position="24"/>
        <end position="88"/>
    </location>
</feature>
<keyword evidence="4" id="KW-1185">Reference proteome</keyword>
<dbReference type="RefSeq" id="WP_210511006.1">
    <property type="nucleotide sequence ID" value="NZ_JAFIDN010000003.1"/>
</dbReference>
<gene>
    <name evidence="3" type="ORF">NATSA_05490</name>
</gene>
<dbReference type="Pfam" id="PF13767">
    <property type="entry name" value="DUF4168"/>
    <property type="match status" value="2"/>
</dbReference>
<evidence type="ECO:0000256" key="1">
    <source>
        <dbReference type="SAM" id="SignalP"/>
    </source>
</evidence>
<dbReference type="InterPro" id="IPR025433">
    <property type="entry name" value="DUF4168"/>
</dbReference>
<organism evidence="3 4">
    <name type="scientific">Natronogracilivirga saccharolytica</name>
    <dbReference type="NCBI Taxonomy" id="2812953"/>
    <lineage>
        <taxon>Bacteria</taxon>
        <taxon>Pseudomonadati</taxon>
        <taxon>Balneolota</taxon>
        <taxon>Balneolia</taxon>
        <taxon>Balneolales</taxon>
        <taxon>Cyclonatronaceae</taxon>
        <taxon>Natronogracilivirga</taxon>
    </lineage>
</organism>
<evidence type="ECO:0000313" key="4">
    <source>
        <dbReference type="Proteomes" id="UP000673975"/>
    </source>
</evidence>
<dbReference type="Proteomes" id="UP000673975">
    <property type="component" value="Unassembled WGS sequence"/>
</dbReference>
<evidence type="ECO:0000259" key="2">
    <source>
        <dbReference type="Pfam" id="PF13767"/>
    </source>
</evidence>
<comment type="caution">
    <text evidence="3">The sequence shown here is derived from an EMBL/GenBank/DDBJ whole genome shotgun (WGS) entry which is preliminary data.</text>
</comment>
<dbReference type="AlphaFoldDB" id="A0A8J7UU72"/>
<feature type="chain" id="PRO_5035273557" evidence="1">
    <location>
        <begin position="25"/>
        <end position="174"/>
    </location>
</feature>
<name>A0A8J7UU72_9BACT</name>
<protein>
    <submittedName>
        <fullName evidence="3">DUF4168 domain-containing protein</fullName>
    </submittedName>
</protein>
<feature type="domain" description="DUF4168" evidence="2">
    <location>
        <begin position="94"/>
        <end position="153"/>
    </location>
</feature>
<proteinExistence type="predicted"/>
<reference evidence="3" key="1">
    <citation type="submission" date="2021-02" db="EMBL/GenBank/DDBJ databases">
        <title>Natronogracilivirga saccharolytica gen. nov. sp. nov. a new anaerobic, haloalkiliphilic carbohydrate-fermenting bacterium from soda lake and proposing of Cyclonatronumiaceae fam. nov. in the phylum Balneolaeota.</title>
        <authorList>
            <person name="Zhilina T.N."/>
            <person name="Sorokin D.Y."/>
            <person name="Zavarzina D.G."/>
            <person name="Toshchakov S.V."/>
            <person name="Kublanov I.V."/>
        </authorList>
    </citation>
    <scope>NUCLEOTIDE SEQUENCE</scope>
    <source>
        <strain evidence="3">Z-1702</strain>
    </source>
</reference>